<comment type="catalytic activity">
    <reaction evidence="14">
        <text>a menaquinone + succinate = a menaquinol + fumarate</text>
        <dbReference type="Rhea" id="RHEA:27834"/>
        <dbReference type="Rhea" id="RHEA-COMP:9537"/>
        <dbReference type="Rhea" id="RHEA-COMP:9539"/>
        <dbReference type="ChEBI" id="CHEBI:16374"/>
        <dbReference type="ChEBI" id="CHEBI:18151"/>
        <dbReference type="ChEBI" id="CHEBI:29806"/>
        <dbReference type="ChEBI" id="CHEBI:30031"/>
        <dbReference type="EC" id="1.3.5.1"/>
    </reaction>
</comment>
<dbReference type="Pfam" id="PF02910">
    <property type="entry name" value="Succ_DH_flav_C"/>
    <property type="match status" value="1"/>
</dbReference>
<dbReference type="PIRSF" id="PIRSF000171">
    <property type="entry name" value="SDHA_APRA_LASPO"/>
    <property type="match status" value="1"/>
</dbReference>
<evidence type="ECO:0000256" key="9">
    <source>
        <dbReference type="ARBA" id="ARBA00022741"/>
    </source>
</evidence>
<evidence type="ECO:0000313" key="19">
    <source>
        <dbReference type="EMBL" id="MDN3920898.1"/>
    </source>
</evidence>
<evidence type="ECO:0000256" key="12">
    <source>
        <dbReference type="ARBA" id="ARBA00023002"/>
    </source>
</evidence>
<evidence type="ECO:0000259" key="18">
    <source>
        <dbReference type="Pfam" id="PF02910"/>
    </source>
</evidence>
<dbReference type="InterPro" id="IPR036188">
    <property type="entry name" value="FAD/NAD-bd_sf"/>
</dbReference>
<dbReference type="NCBIfam" id="TIGR01812">
    <property type="entry name" value="sdhA_frdA_Gneg"/>
    <property type="match status" value="1"/>
</dbReference>
<dbReference type="NCBIfam" id="TIGR01176">
    <property type="entry name" value="fum_red_Fp"/>
    <property type="match status" value="1"/>
</dbReference>
<dbReference type="SUPFAM" id="SSF51905">
    <property type="entry name" value="FAD/NAD(P)-binding domain"/>
    <property type="match status" value="1"/>
</dbReference>
<dbReference type="Gene3D" id="4.10.80.40">
    <property type="entry name" value="succinate dehydrogenase protein domain"/>
    <property type="match status" value="1"/>
</dbReference>
<keyword evidence="9" id="KW-0547">Nucleotide-binding</keyword>
<dbReference type="InterPro" id="IPR005884">
    <property type="entry name" value="Fum_red_fp"/>
</dbReference>
<evidence type="ECO:0000256" key="1">
    <source>
        <dbReference type="ARBA" id="ARBA00001974"/>
    </source>
</evidence>
<evidence type="ECO:0000256" key="10">
    <source>
        <dbReference type="ARBA" id="ARBA00022827"/>
    </source>
</evidence>
<comment type="subunit">
    <text evidence="16">Part of an enzyme complex containing four subunits: a flavoprotein (FrdA), an iron-sulfur protein (FrdB), and two hydrophobic anchor proteins (FrdC and FrdD).</text>
</comment>
<dbReference type="InterPro" id="IPR003953">
    <property type="entry name" value="FAD-dep_OxRdtase_2_FAD-bd"/>
</dbReference>
<protein>
    <recommendedName>
        <fullName evidence="5 16">Fumarate reductase flavoprotein subunit</fullName>
        <ecNumber evidence="4 16">1.3.5.1</ecNumber>
    </recommendedName>
</protein>
<accession>A0ABT8DSE4</accession>
<evidence type="ECO:0000256" key="3">
    <source>
        <dbReference type="ARBA" id="ARBA00008040"/>
    </source>
</evidence>
<dbReference type="PANTHER" id="PTHR11632">
    <property type="entry name" value="SUCCINATE DEHYDROGENASE 2 FLAVOPROTEIN SUBUNIT"/>
    <property type="match status" value="1"/>
</dbReference>
<keyword evidence="13" id="KW-0472">Membrane</keyword>
<evidence type="ECO:0000256" key="6">
    <source>
        <dbReference type="ARBA" id="ARBA00022448"/>
    </source>
</evidence>
<evidence type="ECO:0000256" key="15">
    <source>
        <dbReference type="ARBA" id="ARBA00049220"/>
    </source>
</evidence>
<feature type="domain" description="Fumarate reductase/succinate dehydrogenase flavoprotein-like C-terminal" evidence="18">
    <location>
        <begin position="453"/>
        <end position="580"/>
    </location>
</feature>
<keyword evidence="11 16" id="KW-0249">Electron transport</keyword>
<evidence type="ECO:0000256" key="14">
    <source>
        <dbReference type="ARBA" id="ARBA00034412"/>
    </source>
</evidence>
<dbReference type="PANTHER" id="PTHR11632:SF82">
    <property type="entry name" value="FUMARATE REDUCTASE FLAVOPROTEIN SUBUNIT"/>
    <property type="match status" value="1"/>
</dbReference>
<organism evidence="19 20">
    <name type="scientific">Roseateles violae</name>
    <dbReference type="NCBI Taxonomy" id="3058042"/>
    <lineage>
        <taxon>Bacteria</taxon>
        <taxon>Pseudomonadati</taxon>
        <taxon>Pseudomonadota</taxon>
        <taxon>Betaproteobacteria</taxon>
        <taxon>Burkholderiales</taxon>
        <taxon>Sphaerotilaceae</taxon>
        <taxon>Roseateles</taxon>
    </lineage>
</organism>
<dbReference type="EC" id="1.3.5.1" evidence="4 16"/>
<dbReference type="InterPro" id="IPR027477">
    <property type="entry name" value="Succ_DH/fumarate_Rdtase_cat_sf"/>
</dbReference>
<dbReference type="SUPFAM" id="SSF56425">
    <property type="entry name" value="Succinate dehydrogenase/fumarate reductase flavoprotein, catalytic domain"/>
    <property type="match status" value="1"/>
</dbReference>
<keyword evidence="6 16" id="KW-0813">Transport</keyword>
<comment type="caution">
    <text evidence="19">The sequence shown here is derived from an EMBL/GenBank/DDBJ whole genome shotgun (WGS) entry which is preliminary data.</text>
</comment>
<dbReference type="PRINTS" id="PR00368">
    <property type="entry name" value="FADPNR"/>
</dbReference>
<keyword evidence="20" id="KW-1185">Reference proteome</keyword>
<comment type="similarity">
    <text evidence="3 16">Belongs to the FAD-dependent oxidoreductase 2 family. FRD/SDH subfamily.</text>
</comment>
<dbReference type="InterPro" id="IPR030664">
    <property type="entry name" value="SdhA/FrdA/AprA"/>
</dbReference>
<evidence type="ECO:0000256" key="4">
    <source>
        <dbReference type="ARBA" id="ARBA00012792"/>
    </source>
</evidence>
<dbReference type="EMBL" id="JAUHHC010000003">
    <property type="protein sequence ID" value="MDN3920898.1"/>
    <property type="molecule type" value="Genomic_DNA"/>
</dbReference>
<comment type="catalytic activity">
    <reaction evidence="15 16">
        <text>a quinone + succinate = fumarate + a quinol</text>
        <dbReference type="Rhea" id="RHEA:40523"/>
        <dbReference type="ChEBI" id="CHEBI:24646"/>
        <dbReference type="ChEBI" id="CHEBI:29806"/>
        <dbReference type="ChEBI" id="CHEBI:30031"/>
        <dbReference type="ChEBI" id="CHEBI:132124"/>
        <dbReference type="EC" id="1.3.5.1"/>
    </reaction>
</comment>
<dbReference type="PROSITE" id="PS00504">
    <property type="entry name" value="FRD_SDH_FAD_BINDING"/>
    <property type="match status" value="1"/>
</dbReference>
<dbReference type="Gene3D" id="3.50.50.60">
    <property type="entry name" value="FAD/NAD(P)-binding domain"/>
    <property type="match status" value="1"/>
</dbReference>
<feature type="domain" description="FAD-dependent oxidoreductase 2 FAD-binding" evidence="17">
    <location>
        <begin position="7"/>
        <end position="396"/>
    </location>
</feature>
<dbReference type="InterPro" id="IPR014006">
    <property type="entry name" value="Succ_Dhase_FrdA_Gneg"/>
</dbReference>
<dbReference type="InterPro" id="IPR003952">
    <property type="entry name" value="FRD_SDH_FAD_BS"/>
</dbReference>
<dbReference type="InterPro" id="IPR015939">
    <property type="entry name" value="Fum_Rdtase/Succ_DH_flav-like_C"/>
</dbReference>
<evidence type="ECO:0000256" key="7">
    <source>
        <dbReference type="ARBA" id="ARBA00022475"/>
    </source>
</evidence>
<dbReference type="Gene3D" id="3.90.700.10">
    <property type="entry name" value="Succinate dehydrogenase/fumarate reductase flavoprotein, catalytic domain"/>
    <property type="match status" value="1"/>
</dbReference>
<comment type="cofactor">
    <cofactor evidence="1 16">
        <name>FAD</name>
        <dbReference type="ChEBI" id="CHEBI:57692"/>
    </cofactor>
</comment>
<gene>
    <name evidence="19" type="primary">frdA</name>
    <name evidence="19" type="ORF">QWJ38_11465</name>
</gene>
<keyword evidence="8 16" id="KW-0285">Flavoprotein</keyword>
<dbReference type="SUPFAM" id="SSF46977">
    <property type="entry name" value="Succinate dehydrogenase/fumarate reductase flavoprotein C-terminal domain"/>
    <property type="match status" value="1"/>
</dbReference>
<evidence type="ECO:0000256" key="2">
    <source>
        <dbReference type="ARBA" id="ARBA00004515"/>
    </source>
</evidence>
<dbReference type="NCBIfam" id="NF006686">
    <property type="entry name" value="PRK09231.1"/>
    <property type="match status" value="1"/>
</dbReference>
<reference evidence="19 20" key="1">
    <citation type="submission" date="2023-06" db="EMBL/GenBank/DDBJ databases">
        <title>Pelomonas sp. PFR6 16S ribosomal RNA gene Genome sequencing and assembly.</title>
        <authorList>
            <person name="Woo H."/>
        </authorList>
    </citation>
    <scope>NUCLEOTIDE SEQUENCE [LARGE SCALE GENOMIC DNA]</scope>
    <source>
        <strain evidence="19 20">PFR6</strain>
    </source>
</reference>
<keyword evidence="7" id="KW-1003">Cell membrane</keyword>
<evidence type="ECO:0000256" key="16">
    <source>
        <dbReference type="RuleBase" id="RU362050"/>
    </source>
</evidence>
<dbReference type="InterPro" id="IPR037099">
    <property type="entry name" value="Fum_R/Succ_DH_flav-like_C_sf"/>
</dbReference>
<dbReference type="Pfam" id="PF00890">
    <property type="entry name" value="FAD_binding_2"/>
    <property type="match status" value="1"/>
</dbReference>
<keyword evidence="12 16" id="KW-0560">Oxidoreductase</keyword>
<proteinExistence type="inferred from homology"/>
<evidence type="ECO:0000256" key="5">
    <source>
        <dbReference type="ARBA" id="ARBA00014044"/>
    </source>
</evidence>
<name>A0ABT8DSE4_9BURK</name>
<evidence type="ECO:0000259" key="17">
    <source>
        <dbReference type="Pfam" id="PF00890"/>
    </source>
</evidence>
<sequence>MDIFKADVAIIGAGGAGLRAAIAVAEENPKLSIALVSKVYPMRSHTVAAEGGSAAVTQAHDSLDHHFNDTVAGGDWLCEQEVVEFFVKEAHRELVQMEHWGCPWSRKPDGHVNVRAFGGMKIERTWFAADKTGFHMLHTLFQTSIKYPMIKRFDEHFAVDLLSDDGGVQGVVAIEIASGEFRLIQAPAVIIATGGAGRVFRENTNGGIVTGDGMALAYRHGVPLRDMEFVQYHPTCMPGTGLLFTEACRGEGGFLLNKDGYRYLQDYGLGPASPEPRNKAMELGPRDRLSQAYWHEKRKGRTIDGPNGVPVVHLDLRHLGERKLRERLPQIYELAEEYLGVDPAKAPIPVLPAVHYTMGGIEAAADTSASLPGLFSAGECSSVGLHGANRLGSNSLTELLVFGKVAGVQAARHAAQAQRADAAKLAAQAEQAQQRALGLLTAQAGSERIATLRREMAATMEDGCGIYRSAAQMQQTCDKLAELRQRCKKIRLDDRSRGWNTEWLLALELSYQLDVAQAIAHSALERRESRGSHQRLDGFTERDDQNFLKHTLARYRGDDAPGIAYSDVRITKSQPGVRAYGAAGEKAEATE</sequence>
<evidence type="ECO:0000256" key="8">
    <source>
        <dbReference type="ARBA" id="ARBA00022630"/>
    </source>
</evidence>
<dbReference type="Gene3D" id="1.20.58.100">
    <property type="entry name" value="Fumarate reductase/succinate dehydrogenase flavoprotein-like, C-terminal domain"/>
    <property type="match status" value="1"/>
</dbReference>
<dbReference type="RefSeq" id="WP_290359217.1">
    <property type="nucleotide sequence ID" value="NZ_JAUHHC010000003.1"/>
</dbReference>
<evidence type="ECO:0000313" key="20">
    <source>
        <dbReference type="Proteomes" id="UP001228044"/>
    </source>
</evidence>
<keyword evidence="10 16" id="KW-0274">FAD</keyword>
<evidence type="ECO:0000256" key="11">
    <source>
        <dbReference type="ARBA" id="ARBA00022982"/>
    </source>
</evidence>
<dbReference type="Proteomes" id="UP001228044">
    <property type="component" value="Unassembled WGS sequence"/>
</dbReference>
<comment type="subcellular location">
    <subcellularLocation>
        <location evidence="2">Cell inner membrane</location>
        <topology evidence="2">Peripheral membrane protein</topology>
        <orientation evidence="2">Cytoplasmic side</orientation>
    </subcellularLocation>
</comment>
<evidence type="ECO:0000256" key="13">
    <source>
        <dbReference type="ARBA" id="ARBA00023136"/>
    </source>
</evidence>
<dbReference type="GO" id="GO:0008177">
    <property type="term" value="F:succinate dehydrogenase (quinone) activity"/>
    <property type="evidence" value="ECO:0007669"/>
    <property type="project" value="UniProtKB-EC"/>
</dbReference>